<dbReference type="Proteomes" id="UP000007819">
    <property type="component" value="Chromosome X"/>
</dbReference>
<organism evidence="1 2">
    <name type="scientific">Acyrthosiphon pisum</name>
    <name type="common">Pea aphid</name>
    <dbReference type="NCBI Taxonomy" id="7029"/>
    <lineage>
        <taxon>Eukaryota</taxon>
        <taxon>Metazoa</taxon>
        <taxon>Ecdysozoa</taxon>
        <taxon>Arthropoda</taxon>
        <taxon>Hexapoda</taxon>
        <taxon>Insecta</taxon>
        <taxon>Pterygota</taxon>
        <taxon>Neoptera</taxon>
        <taxon>Paraneoptera</taxon>
        <taxon>Hemiptera</taxon>
        <taxon>Sternorrhyncha</taxon>
        <taxon>Aphidomorpha</taxon>
        <taxon>Aphidoidea</taxon>
        <taxon>Aphididae</taxon>
        <taxon>Macrosiphini</taxon>
        <taxon>Acyrthosiphon</taxon>
    </lineage>
</organism>
<keyword evidence="2" id="KW-1185">Reference proteome</keyword>
<name>A0A8R2NL34_ACYPI</name>
<accession>A0A8R2NL34</accession>
<dbReference type="KEGG" id="api:115033132"/>
<reference evidence="2" key="1">
    <citation type="submission" date="2010-06" db="EMBL/GenBank/DDBJ databases">
        <authorList>
            <person name="Jiang H."/>
            <person name="Abraham K."/>
            <person name="Ali S."/>
            <person name="Alsbrooks S.L."/>
            <person name="Anim B.N."/>
            <person name="Anosike U.S."/>
            <person name="Attaway T."/>
            <person name="Bandaranaike D.P."/>
            <person name="Battles P.K."/>
            <person name="Bell S.N."/>
            <person name="Bell A.V."/>
            <person name="Beltran B."/>
            <person name="Bickham C."/>
            <person name="Bustamante Y."/>
            <person name="Caleb T."/>
            <person name="Canada A."/>
            <person name="Cardenas V."/>
            <person name="Carter K."/>
            <person name="Chacko J."/>
            <person name="Chandrabose M.N."/>
            <person name="Chavez D."/>
            <person name="Chavez A."/>
            <person name="Chen L."/>
            <person name="Chu H.-S."/>
            <person name="Claassen K.J."/>
            <person name="Cockrell R."/>
            <person name="Collins M."/>
            <person name="Cooper J.A."/>
            <person name="Cree A."/>
            <person name="Curry S.M."/>
            <person name="Da Y."/>
            <person name="Dao M.D."/>
            <person name="Das B."/>
            <person name="Davila M.-L."/>
            <person name="Davy-Carroll L."/>
            <person name="Denson S."/>
            <person name="Dinh H."/>
            <person name="Ebong V.E."/>
            <person name="Edwards J.R."/>
            <person name="Egan A."/>
            <person name="El-Daye J."/>
            <person name="Escobedo L."/>
            <person name="Fernandez S."/>
            <person name="Fernando P.R."/>
            <person name="Flagg N."/>
            <person name="Forbes L.D."/>
            <person name="Fowler R.G."/>
            <person name="Fu Q."/>
            <person name="Gabisi R.A."/>
            <person name="Ganer J."/>
            <person name="Garbino Pronczuk A."/>
            <person name="Garcia R.M."/>
            <person name="Garner T."/>
            <person name="Garrett T.E."/>
            <person name="Gonzalez D.A."/>
            <person name="Hamid H."/>
            <person name="Hawkins E.S."/>
            <person name="Hirani K."/>
            <person name="Hogues M.E."/>
            <person name="Hollins B."/>
            <person name="Hsiao C.-H."/>
            <person name="Jabil R."/>
            <person name="James M.L."/>
            <person name="Jhangiani S.N."/>
            <person name="Johnson B."/>
            <person name="Johnson Q."/>
            <person name="Joshi V."/>
            <person name="Kalu J.B."/>
            <person name="Kam C."/>
            <person name="Kashfia A."/>
            <person name="Keebler J."/>
            <person name="Kisamo H."/>
            <person name="Kovar C.L."/>
            <person name="Lago L.A."/>
            <person name="Lai C.-Y."/>
            <person name="Laidlaw J."/>
            <person name="Lara F."/>
            <person name="Le T.-K."/>
            <person name="Lee S.L."/>
            <person name="Legall F.H."/>
            <person name="Lemon S.J."/>
            <person name="Lewis L.R."/>
            <person name="Li B."/>
            <person name="Liu Y."/>
            <person name="Liu Y.-S."/>
            <person name="Lopez J."/>
            <person name="Lozado R.J."/>
            <person name="Lu J."/>
            <person name="Madu R.C."/>
            <person name="Maheshwari M."/>
            <person name="Maheshwari R."/>
            <person name="Malloy K."/>
            <person name="Martinez E."/>
            <person name="Mathew T."/>
            <person name="Mercado I.C."/>
            <person name="Mercado C."/>
            <person name="Meyer B."/>
            <person name="Montgomery K."/>
            <person name="Morgan M.B."/>
            <person name="Munidasa M."/>
            <person name="Nazareth L.V."/>
            <person name="Nelson J."/>
            <person name="Ng B.M."/>
            <person name="Nguyen N.B."/>
            <person name="Nguyen P.Q."/>
            <person name="Nguyen T."/>
            <person name="Obregon M."/>
            <person name="Okwuonu G.O."/>
            <person name="Onwere C.G."/>
            <person name="Orozco G."/>
            <person name="Parra A."/>
            <person name="Patel S."/>
            <person name="Patil S."/>
            <person name="Perez A."/>
            <person name="Perez Y."/>
            <person name="Pham C."/>
            <person name="Primus E.L."/>
            <person name="Pu L.-L."/>
            <person name="Puazo M."/>
            <person name="Qin X."/>
            <person name="Quiroz J.B."/>
            <person name="Reese J."/>
            <person name="Richards S."/>
            <person name="Rives C.M."/>
            <person name="Robberts R."/>
            <person name="Ruiz S.J."/>
            <person name="Ruiz M.J."/>
            <person name="Santibanez J."/>
            <person name="Schneider B.W."/>
            <person name="Sisson I."/>
            <person name="Smith M."/>
            <person name="Sodergren E."/>
            <person name="Song X.-Z."/>
            <person name="Song B.B."/>
            <person name="Summersgill H."/>
            <person name="Thelus R."/>
            <person name="Thornton R.D."/>
            <person name="Trejos Z.Y."/>
            <person name="Usmani K."/>
            <person name="Vattathil S."/>
            <person name="Villasana D."/>
            <person name="Walker D.L."/>
            <person name="Wang S."/>
            <person name="Wang K."/>
            <person name="White C.S."/>
            <person name="Williams A.C."/>
            <person name="Williamson J."/>
            <person name="Wilson K."/>
            <person name="Woghiren I.O."/>
            <person name="Woodworth J.R."/>
            <person name="Worley K.C."/>
            <person name="Wright R.A."/>
            <person name="Wu W."/>
            <person name="Young L."/>
            <person name="Zhang L."/>
            <person name="Zhang J."/>
            <person name="Zhu Y."/>
            <person name="Muzny D.M."/>
            <person name="Weinstock G."/>
            <person name="Gibbs R.A."/>
        </authorList>
    </citation>
    <scope>NUCLEOTIDE SEQUENCE [LARGE SCALE GENOMIC DNA]</scope>
    <source>
        <strain evidence="2">LSR1</strain>
    </source>
</reference>
<evidence type="ECO:0000313" key="1">
    <source>
        <dbReference type="EnsemblMetazoa" id="XP_029341041.1"/>
    </source>
</evidence>
<dbReference type="GeneID" id="115033132"/>
<sequence>MDIKTIYENNDASERSKKIKELKELLDTCIEKGNIEVDSVFDDHNYYKASAVDCVIYYVCGYITRKLAKRYKCEECTTFFNSSTEASANPVAALTNIKSKGWLLHPNHSLFEFIRYIEDLFNQYCKYSDVFELIVNHITENNKQFWFSCSLHKTDVMSDIITYYITMRMRQYSVFQNREQNKLSSKKKKLSKLVNT</sequence>
<proteinExistence type="predicted"/>
<reference evidence="1" key="2">
    <citation type="submission" date="2022-06" db="UniProtKB">
        <authorList>
            <consortium name="EnsemblMetazoa"/>
        </authorList>
    </citation>
    <scope>IDENTIFICATION</scope>
</reference>
<dbReference type="EnsemblMetazoa" id="XM_029485181.1">
    <property type="protein sequence ID" value="XP_029341041.1"/>
    <property type="gene ID" value="LOC115033132"/>
</dbReference>
<dbReference type="AlphaFoldDB" id="A0A8R2NL34"/>
<protein>
    <submittedName>
        <fullName evidence="1">Uncharacterized protein</fullName>
    </submittedName>
</protein>
<dbReference type="OrthoDB" id="6584391at2759"/>
<evidence type="ECO:0000313" key="2">
    <source>
        <dbReference type="Proteomes" id="UP000007819"/>
    </source>
</evidence>
<dbReference type="RefSeq" id="XP_029341041.1">
    <property type="nucleotide sequence ID" value="XM_029485181.1"/>
</dbReference>